<accession>A0ABV9UYD7</accession>
<evidence type="ECO:0000256" key="1">
    <source>
        <dbReference type="SAM" id="SignalP"/>
    </source>
</evidence>
<keyword evidence="3" id="KW-1185">Reference proteome</keyword>
<gene>
    <name evidence="2" type="ORF">ACFPFX_34900</name>
</gene>
<sequence>MKVRHNRVRAVLSAFVVVASSLTIATAGPAGTASAQPHPCPLDDGTRIPLGTPVNIWDHQDNGAPWNGVDTSIGDLTLAYIPKCRQVYAQAHLNQKGLTAISKATVYIADERNNTEDRVTFYNNNYGVIGSPNGFLTSGFASIDIPEYNAGSEYAAPKAFQAALDYTEYLGCSTIVTSGTHQFSDGANRNNGNGATCSHG</sequence>
<name>A0ABV9UYD7_9ACTN</name>
<dbReference type="EMBL" id="JBHSIZ010000049">
    <property type="protein sequence ID" value="MFC4961490.1"/>
    <property type="molecule type" value="Genomic_DNA"/>
</dbReference>
<keyword evidence="1" id="KW-0732">Signal</keyword>
<organism evidence="2 3">
    <name type="scientific">Streptomyces mauvecolor</name>
    <dbReference type="NCBI Taxonomy" id="58345"/>
    <lineage>
        <taxon>Bacteria</taxon>
        <taxon>Bacillati</taxon>
        <taxon>Actinomycetota</taxon>
        <taxon>Actinomycetes</taxon>
        <taxon>Kitasatosporales</taxon>
        <taxon>Streptomycetaceae</taxon>
        <taxon>Streptomyces</taxon>
    </lineage>
</organism>
<evidence type="ECO:0000313" key="2">
    <source>
        <dbReference type="EMBL" id="MFC4961490.1"/>
    </source>
</evidence>
<dbReference type="RefSeq" id="WP_344380721.1">
    <property type="nucleotide sequence ID" value="NZ_BAAASQ010000053.1"/>
</dbReference>
<evidence type="ECO:0008006" key="4">
    <source>
        <dbReference type="Google" id="ProtNLM"/>
    </source>
</evidence>
<feature type="signal peptide" evidence="1">
    <location>
        <begin position="1"/>
        <end position="27"/>
    </location>
</feature>
<reference evidence="3" key="1">
    <citation type="journal article" date="2019" name="Int. J. Syst. Evol. Microbiol.">
        <title>The Global Catalogue of Microorganisms (GCM) 10K type strain sequencing project: providing services to taxonomists for standard genome sequencing and annotation.</title>
        <authorList>
            <consortium name="The Broad Institute Genomics Platform"/>
            <consortium name="The Broad Institute Genome Sequencing Center for Infectious Disease"/>
            <person name="Wu L."/>
            <person name="Ma J."/>
        </authorList>
    </citation>
    <scope>NUCLEOTIDE SEQUENCE [LARGE SCALE GENOMIC DNA]</scope>
    <source>
        <strain evidence="3">CCM 7224</strain>
    </source>
</reference>
<protein>
    <recommendedName>
        <fullName evidence="4">Excalibur calcium-binding domain-containing protein</fullName>
    </recommendedName>
</protein>
<feature type="chain" id="PRO_5046438815" description="Excalibur calcium-binding domain-containing protein" evidence="1">
    <location>
        <begin position="28"/>
        <end position="200"/>
    </location>
</feature>
<evidence type="ECO:0000313" key="3">
    <source>
        <dbReference type="Proteomes" id="UP001595834"/>
    </source>
</evidence>
<proteinExistence type="predicted"/>
<dbReference type="Proteomes" id="UP001595834">
    <property type="component" value="Unassembled WGS sequence"/>
</dbReference>
<comment type="caution">
    <text evidence="2">The sequence shown here is derived from an EMBL/GenBank/DDBJ whole genome shotgun (WGS) entry which is preliminary data.</text>
</comment>